<dbReference type="PANTHER" id="PTHR42928:SF5">
    <property type="entry name" value="BLR1237 PROTEIN"/>
    <property type="match status" value="1"/>
</dbReference>
<dbReference type="Gene3D" id="3.40.190.150">
    <property type="entry name" value="Bordetella uptake gene, domain 1"/>
    <property type="match status" value="1"/>
</dbReference>
<feature type="chain" id="PRO_5046071668" evidence="2">
    <location>
        <begin position="27"/>
        <end position="327"/>
    </location>
</feature>
<sequence length="327" mass="34238">MITLPRRGLIGAVAVLPLARPYLARAATWPEKPVRFVVPFTPGGSTDILARAMAQGLAEHFGQPFIIDNRAGAGGTVGSEMVARAAPDGHTIMMGHIGTLAVNPAIYPNLPFDTVTSFQPIVLVAKVANILVVNPRAADVRDAQGLIALARARNGELTFGSGGNGSAAHIAVVAFQLATGIALTHVPYRGTGPMMTDLMAGQIAMTMTGGPPILPPVRAGTLRALAVSSLQRLASEPAIPTLDEQGVAGFEALQWYGIVGPANMPREIVDRLNAASARILQEPLLQSRLATEGAEAAPGTPESFGAFIRSERDRWGDVIRRAGVRAD</sequence>
<dbReference type="PANTHER" id="PTHR42928">
    <property type="entry name" value="TRICARBOXYLATE-BINDING PROTEIN"/>
    <property type="match status" value="1"/>
</dbReference>
<evidence type="ECO:0000313" key="4">
    <source>
        <dbReference type="Proteomes" id="UP001196870"/>
    </source>
</evidence>
<keyword evidence="4" id="KW-1185">Reference proteome</keyword>
<reference evidence="4" key="1">
    <citation type="journal article" date="2021" name="Syst. Appl. Microbiol.">
        <title>Roseomonas hellenica sp. nov., isolated from roots of wild-growing Alkanna tinctoria.</title>
        <authorList>
            <person name="Rat A."/>
            <person name="Naranjo H.D."/>
            <person name="Lebbe L."/>
            <person name="Cnockaert M."/>
            <person name="Krigas N."/>
            <person name="Grigoriadou K."/>
            <person name="Maloupa E."/>
            <person name="Willems A."/>
        </authorList>
    </citation>
    <scope>NUCLEOTIDE SEQUENCE [LARGE SCALE GENOMIC DNA]</scope>
    <source>
        <strain evidence="4">LMG 31523</strain>
    </source>
</reference>
<gene>
    <name evidence="3" type="ORF">GXW71_18925</name>
</gene>
<dbReference type="Proteomes" id="UP001196870">
    <property type="component" value="Unassembled WGS sequence"/>
</dbReference>
<dbReference type="Pfam" id="PF03401">
    <property type="entry name" value="TctC"/>
    <property type="match status" value="1"/>
</dbReference>
<dbReference type="PIRSF" id="PIRSF017082">
    <property type="entry name" value="YflP"/>
    <property type="match status" value="1"/>
</dbReference>
<dbReference type="EMBL" id="JAAGBB010000023">
    <property type="protein sequence ID" value="MBR0666441.1"/>
    <property type="molecule type" value="Genomic_DNA"/>
</dbReference>
<dbReference type="RefSeq" id="WP_211854114.1">
    <property type="nucleotide sequence ID" value="NZ_JAAGBB010000023.1"/>
</dbReference>
<name>A0ABS5F1K3_9PROT</name>
<accession>A0ABS5F1K3</accession>
<dbReference type="InterPro" id="IPR005064">
    <property type="entry name" value="BUG"/>
</dbReference>
<keyword evidence="2" id="KW-0732">Signal</keyword>
<evidence type="ECO:0000256" key="1">
    <source>
        <dbReference type="ARBA" id="ARBA00006987"/>
    </source>
</evidence>
<proteinExistence type="inferred from homology"/>
<protein>
    <submittedName>
        <fullName evidence="3">Tripartite tricarboxylate transporter substrate binding protein</fullName>
    </submittedName>
</protein>
<dbReference type="Gene3D" id="3.40.190.10">
    <property type="entry name" value="Periplasmic binding protein-like II"/>
    <property type="match status" value="1"/>
</dbReference>
<evidence type="ECO:0000256" key="2">
    <source>
        <dbReference type="SAM" id="SignalP"/>
    </source>
</evidence>
<dbReference type="CDD" id="cd13578">
    <property type="entry name" value="PBP2_Bug27"/>
    <property type="match status" value="1"/>
</dbReference>
<dbReference type="SUPFAM" id="SSF53850">
    <property type="entry name" value="Periplasmic binding protein-like II"/>
    <property type="match status" value="1"/>
</dbReference>
<organism evidence="3 4">
    <name type="scientific">Plastoroseomonas hellenica</name>
    <dbReference type="NCBI Taxonomy" id="2687306"/>
    <lineage>
        <taxon>Bacteria</taxon>
        <taxon>Pseudomonadati</taxon>
        <taxon>Pseudomonadota</taxon>
        <taxon>Alphaproteobacteria</taxon>
        <taxon>Acetobacterales</taxon>
        <taxon>Acetobacteraceae</taxon>
        <taxon>Plastoroseomonas</taxon>
    </lineage>
</organism>
<dbReference type="InterPro" id="IPR042100">
    <property type="entry name" value="Bug_dom1"/>
</dbReference>
<evidence type="ECO:0000313" key="3">
    <source>
        <dbReference type="EMBL" id="MBR0666441.1"/>
    </source>
</evidence>
<comment type="similarity">
    <text evidence="1">Belongs to the UPF0065 (bug) family.</text>
</comment>
<feature type="signal peptide" evidence="2">
    <location>
        <begin position="1"/>
        <end position="26"/>
    </location>
</feature>
<comment type="caution">
    <text evidence="3">The sequence shown here is derived from an EMBL/GenBank/DDBJ whole genome shotgun (WGS) entry which is preliminary data.</text>
</comment>